<organism evidence="2 3">
    <name type="scientific">Bifidobacterium animalis subsp. animalis MCC 0483</name>
    <dbReference type="NCBI Taxonomy" id="1365955"/>
    <lineage>
        <taxon>Bacteria</taxon>
        <taxon>Bacillati</taxon>
        <taxon>Actinomycetota</taxon>
        <taxon>Actinomycetes</taxon>
        <taxon>Bifidobacteriales</taxon>
        <taxon>Bifidobacteriaceae</taxon>
        <taxon>Bifidobacterium</taxon>
    </lineage>
</organism>
<dbReference type="EMBL" id="AWFK01000015">
    <property type="protein sequence ID" value="KOA48436.1"/>
    <property type="molecule type" value="Genomic_DNA"/>
</dbReference>
<dbReference type="Pfam" id="PF13280">
    <property type="entry name" value="WYL"/>
    <property type="match status" value="1"/>
</dbReference>
<protein>
    <recommendedName>
        <fullName evidence="1">WYL domain-containing protein</fullName>
    </recommendedName>
</protein>
<accession>A0AB34T734</accession>
<dbReference type="AlphaFoldDB" id="A0AB34T734"/>
<evidence type="ECO:0000313" key="2">
    <source>
        <dbReference type="EMBL" id="KOA48436.1"/>
    </source>
</evidence>
<dbReference type="Proteomes" id="UP000037239">
    <property type="component" value="Unassembled WGS sequence"/>
</dbReference>
<name>A0AB34T734_9BIFI</name>
<comment type="caution">
    <text evidence="2">The sequence shown here is derived from an EMBL/GenBank/DDBJ whole genome shotgun (WGS) entry which is preliminary data.</text>
</comment>
<gene>
    <name evidence="2" type="ORF">BAAM0483_08095</name>
</gene>
<dbReference type="InterPro" id="IPR026881">
    <property type="entry name" value="WYL_dom"/>
</dbReference>
<sequence length="415" mass="47848">MTHSRRGNTYSKNAILEIFGLLWEETDYQHGLTIPQIRQRLISRHAEESDFDYKPPSERTIREQLNWLVHPENTILNRPIRKVDVDECQREGIMDYTPGWYMSAYLSPAEMNLLADSLMLPRINDDMIEVIGDKIAYISGGRLSSPRQLSPIKAYMRYNTDFLHTIEELDRAIEHGWSVDFEYCNYDSEGELTPRRYTGGAIRHYTLDPYRMVCKTGEYYVLGHLRGADSLCSFVIDRIYNLQVLEGIPIEITLDRWQADGTLRPECDMTEEAEAQLNSLKHKYPSGFSQDQGMPLDPVKFIRQRPYMTTELATTVTLVLRADMLTPLFESFDNPQVLEEHDGNYLAQVVSPENAMLQWLLQHAKSKGVYVIQPQSLRNQLHATGSLLTRSYEVAARLADNHMPHDSPDPSLFHS</sequence>
<evidence type="ECO:0000259" key="1">
    <source>
        <dbReference type="Pfam" id="PF13280"/>
    </source>
</evidence>
<feature type="domain" description="WYL" evidence="1">
    <location>
        <begin position="165"/>
        <end position="244"/>
    </location>
</feature>
<reference evidence="2 3" key="1">
    <citation type="journal article" date="2015" name="Int J Genomics">
        <title>Comparative Genomics Revealed Genetic Diversity and Species/Strain-Level Differences in Carbohydrate Metabolism of Three Probiotic Bifidobacterial Species.</title>
        <authorList>
            <person name="Odamaki T."/>
            <person name="Horigome A."/>
            <person name="Sugahara H."/>
            <person name="Hashikura N."/>
            <person name="Minami J."/>
            <person name="Xiao J.Z."/>
            <person name="Abe F."/>
        </authorList>
    </citation>
    <scope>NUCLEOTIDE SEQUENCE [LARGE SCALE GENOMIC DNA]</scope>
    <source>
        <strain evidence="2 3">MCC 0483</strain>
    </source>
</reference>
<dbReference type="PROSITE" id="PS52050">
    <property type="entry name" value="WYL"/>
    <property type="match status" value="1"/>
</dbReference>
<evidence type="ECO:0000313" key="3">
    <source>
        <dbReference type="Proteomes" id="UP000037239"/>
    </source>
</evidence>
<dbReference type="RefSeq" id="WP_052826607.1">
    <property type="nucleotide sequence ID" value="NZ_AWFK01000015.1"/>
</dbReference>
<proteinExistence type="predicted"/>